<gene>
    <name evidence="1" type="ORF">AVEN_38654_1</name>
</gene>
<proteinExistence type="predicted"/>
<accession>A0A4Y2T6Q2</accession>
<dbReference type="AlphaFoldDB" id="A0A4Y2T6Q2"/>
<protein>
    <submittedName>
        <fullName evidence="1">Uncharacterized protein</fullName>
    </submittedName>
</protein>
<dbReference type="EMBL" id="BGPR01026493">
    <property type="protein sequence ID" value="GBN96247.1"/>
    <property type="molecule type" value="Genomic_DNA"/>
</dbReference>
<name>A0A4Y2T6Q2_ARAVE</name>
<evidence type="ECO:0000313" key="2">
    <source>
        <dbReference type="Proteomes" id="UP000499080"/>
    </source>
</evidence>
<organism evidence="1 2">
    <name type="scientific">Araneus ventricosus</name>
    <name type="common">Orbweaver spider</name>
    <name type="synonym">Epeira ventricosa</name>
    <dbReference type="NCBI Taxonomy" id="182803"/>
    <lineage>
        <taxon>Eukaryota</taxon>
        <taxon>Metazoa</taxon>
        <taxon>Ecdysozoa</taxon>
        <taxon>Arthropoda</taxon>
        <taxon>Chelicerata</taxon>
        <taxon>Arachnida</taxon>
        <taxon>Araneae</taxon>
        <taxon>Araneomorphae</taxon>
        <taxon>Entelegynae</taxon>
        <taxon>Araneoidea</taxon>
        <taxon>Araneidae</taxon>
        <taxon>Araneus</taxon>
    </lineage>
</organism>
<dbReference type="Proteomes" id="UP000499080">
    <property type="component" value="Unassembled WGS sequence"/>
</dbReference>
<reference evidence="1 2" key="1">
    <citation type="journal article" date="2019" name="Sci. Rep.">
        <title>Orb-weaving spider Araneus ventricosus genome elucidates the spidroin gene catalogue.</title>
        <authorList>
            <person name="Kono N."/>
            <person name="Nakamura H."/>
            <person name="Ohtoshi R."/>
            <person name="Moran D.A.P."/>
            <person name="Shinohara A."/>
            <person name="Yoshida Y."/>
            <person name="Fujiwara M."/>
            <person name="Mori M."/>
            <person name="Tomita M."/>
            <person name="Arakawa K."/>
        </authorList>
    </citation>
    <scope>NUCLEOTIDE SEQUENCE [LARGE SCALE GENOMIC DNA]</scope>
</reference>
<evidence type="ECO:0000313" key="1">
    <source>
        <dbReference type="EMBL" id="GBN96247.1"/>
    </source>
</evidence>
<feature type="non-terminal residue" evidence="1">
    <location>
        <position position="27"/>
    </location>
</feature>
<dbReference type="PROSITE" id="PS51257">
    <property type="entry name" value="PROKAR_LIPOPROTEIN"/>
    <property type="match status" value="1"/>
</dbReference>
<keyword evidence="2" id="KW-1185">Reference proteome</keyword>
<sequence length="27" mass="2814">MKLEMDGTIGMGHWKVGHGSGVIGGCR</sequence>
<comment type="caution">
    <text evidence="1">The sequence shown here is derived from an EMBL/GenBank/DDBJ whole genome shotgun (WGS) entry which is preliminary data.</text>
</comment>